<proteinExistence type="predicted"/>
<dbReference type="GeneID" id="111276174"/>
<dbReference type="KEGG" id="dzi:111276174"/>
<evidence type="ECO:0000313" key="1">
    <source>
        <dbReference type="Proteomes" id="UP000515121"/>
    </source>
</evidence>
<sequence>MSQTDSNGSGQFMKQNGLKLSLICQFSCSFYTLPQTLPKALQETERAACNENYVSLDHQGSPGHQSGLAVPEKSANSTPQAATLIHCREFAGGGGDHHGPTKVNLWEDPMNPSKWKEDHFVIVSLTGWGLLFYGGYKYFTRGKKEEKEEERVGQASK</sequence>
<organism evidence="1 2">
    <name type="scientific">Durio zibethinus</name>
    <name type="common">Durian</name>
    <dbReference type="NCBI Taxonomy" id="66656"/>
    <lineage>
        <taxon>Eukaryota</taxon>
        <taxon>Viridiplantae</taxon>
        <taxon>Streptophyta</taxon>
        <taxon>Embryophyta</taxon>
        <taxon>Tracheophyta</taxon>
        <taxon>Spermatophyta</taxon>
        <taxon>Magnoliopsida</taxon>
        <taxon>eudicotyledons</taxon>
        <taxon>Gunneridae</taxon>
        <taxon>Pentapetalae</taxon>
        <taxon>rosids</taxon>
        <taxon>malvids</taxon>
        <taxon>Malvales</taxon>
        <taxon>Malvaceae</taxon>
        <taxon>Helicteroideae</taxon>
        <taxon>Durio</taxon>
    </lineage>
</organism>
<evidence type="ECO:0000313" key="2">
    <source>
        <dbReference type="RefSeq" id="XP_022717704.1"/>
    </source>
</evidence>
<dbReference type="OrthoDB" id="537257at2759"/>
<gene>
    <name evidence="2" type="primary">LOC111276174</name>
</gene>
<keyword evidence="1" id="KW-1185">Reference proteome</keyword>
<dbReference type="RefSeq" id="XP_022717704.1">
    <property type="nucleotide sequence ID" value="XM_022861969.1"/>
</dbReference>
<dbReference type="Proteomes" id="UP000515121">
    <property type="component" value="Unplaced"/>
</dbReference>
<accession>A0A6P5WNX1</accession>
<dbReference type="AlphaFoldDB" id="A0A6P5WNX1"/>
<name>A0A6P5WNX1_DURZI</name>
<dbReference type="PANTHER" id="PTHR35292:SF13">
    <property type="entry name" value="OS03G0581800 PROTEIN"/>
    <property type="match status" value="1"/>
</dbReference>
<protein>
    <submittedName>
        <fullName evidence="2">Uncharacterized protein LOC111276174</fullName>
    </submittedName>
</protein>
<dbReference type="PANTHER" id="PTHR35292">
    <property type="entry name" value="EXPRESSED PROTEIN"/>
    <property type="match status" value="1"/>
</dbReference>
<reference evidence="2" key="1">
    <citation type="submission" date="2025-08" db="UniProtKB">
        <authorList>
            <consortium name="RefSeq"/>
        </authorList>
    </citation>
    <scope>IDENTIFICATION</scope>
    <source>
        <tissue evidence="2">Fruit stalk</tissue>
    </source>
</reference>